<keyword evidence="11 15" id="KW-0675">Receptor</keyword>
<keyword evidence="10 14" id="KW-1015">Disulfide bond</keyword>
<dbReference type="OrthoDB" id="6413410at2759"/>
<evidence type="ECO:0000256" key="13">
    <source>
        <dbReference type="ARBA" id="ARBA00023224"/>
    </source>
</evidence>
<dbReference type="InterPro" id="IPR036055">
    <property type="entry name" value="LDL_receptor-like_sf"/>
</dbReference>
<dbReference type="PROSITE" id="PS00237">
    <property type="entry name" value="G_PROTEIN_RECEP_F1_1"/>
    <property type="match status" value="1"/>
</dbReference>
<evidence type="ECO:0000259" key="19">
    <source>
        <dbReference type="PROSITE" id="PS50262"/>
    </source>
</evidence>
<feature type="transmembrane region" description="Helical" evidence="17">
    <location>
        <begin position="583"/>
        <end position="609"/>
    </location>
</feature>
<dbReference type="Gene3D" id="3.80.10.10">
    <property type="entry name" value="Ribonuclease Inhibitor"/>
    <property type="match status" value="1"/>
</dbReference>
<dbReference type="Gene3D" id="4.10.400.10">
    <property type="entry name" value="Low-density Lipoprotein Receptor"/>
    <property type="match status" value="1"/>
</dbReference>
<dbReference type="FunFam" id="1.20.1070.10:FF:000023">
    <property type="entry name" value="Relaxin family peptide receptor 1"/>
    <property type="match status" value="1"/>
</dbReference>
<dbReference type="InterPro" id="IPR032675">
    <property type="entry name" value="LRR_dom_sf"/>
</dbReference>
<name>A0A087USC0_STEMI</name>
<sequence length="777" mass="87678">MLLLSLTFFCMICNASSFLQVGSSSGLQEIGGRCPPGQFPCNTTDTCVEQRKNCDGHKDCEDGSDEMWCEDHNRKEYYNNLFWKRPDEDREKNVEGCELRTVPNVCRCSGFKLFCDHQNLEKPPQNLPLNVQELDLSGNMLVILEPNYFQPNENLKILILKSAEVTLVNRDAFKNIPNLENLYLTGNQINALMQGTMASNKHLSFLDLSYNPLSVLAEGAFDGLHNLQRLDLRHCSLKSLPRGVFDSLVNLKILFLDANRLSSITPYVFQKLENLEMLSISRNELQSVKMTYWVGLRKLKSLSLSQNFITKLDTTSFGNISTLHKLDLHANKIRIIDADAFLGLSNLESLNLKMNELKKTTKAVFEPLVSLEYIYFDDFHLCSLALHVRVCEPRGDGISSIAHLLDSLVLRVSVWLVAVVAGLGNIAVLVGRFLFAEPNEVHSFYIKNLSLADLLMSVYLFIIAAYDLVFRGQYIHHETMWRHSWQCNLCGFLSTLSSESSILILAVITTDRYMSIIHPLSVKKRTLQSASAAMATAWGVAVLFSVLPLLNIEYFGDEFYGNNGVCLPLHIHDPFGQSWEYSTFIFCGLNFAAFLFIMFAYISMFFTISHSKIGLRCTQQQQDRNIAKRFAFIVATDFLCWVPIVFIKVIAMGGVPIQEDLYAWVAVFLLPVNSAINPILYTLTTKLFKQHLAKMVYNFKASTAGSGDSVTPSCARNHSLRSQKGSFSQADHNNIALVMNRGCPECRHPNVSRNKSSAHIECRRNSSKRRTSTTNVV</sequence>
<evidence type="ECO:0000256" key="18">
    <source>
        <dbReference type="SAM" id="SignalP"/>
    </source>
</evidence>
<dbReference type="STRING" id="407821.A0A087USC0"/>
<dbReference type="SUPFAM" id="SSF81321">
    <property type="entry name" value="Family A G protein-coupled receptor-like"/>
    <property type="match status" value="1"/>
</dbReference>
<evidence type="ECO:0000256" key="1">
    <source>
        <dbReference type="ARBA" id="ARBA00004651"/>
    </source>
</evidence>
<evidence type="ECO:0000256" key="9">
    <source>
        <dbReference type="ARBA" id="ARBA00023136"/>
    </source>
</evidence>
<dbReference type="PROSITE" id="PS50068">
    <property type="entry name" value="LDLRA_2"/>
    <property type="match status" value="1"/>
</dbReference>
<feature type="transmembrane region" description="Helical" evidence="17">
    <location>
        <begin position="661"/>
        <end position="684"/>
    </location>
</feature>
<keyword evidence="21" id="KW-1185">Reference proteome</keyword>
<dbReference type="PANTHER" id="PTHR24372">
    <property type="entry name" value="GLYCOPROTEIN HORMONE RECEPTOR"/>
    <property type="match status" value="1"/>
</dbReference>
<keyword evidence="7 17" id="KW-1133">Transmembrane helix</keyword>
<evidence type="ECO:0000256" key="2">
    <source>
        <dbReference type="ARBA" id="ARBA00010663"/>
    </source>
</evidence>
<keyword evidence="4" id="KW-0433">Leucine-rich repeat</keyword>
<feature type="transmembrane region" description="Helical" evidence="17">
    <location>
        <begin position="530"/>
        <end position="550"/>
    </location>
</feature>
<keyword evidence="9 17" id="KW-0472">Membrane</keyword>
<keyword evidence="5 15" id="KW-0812">Transmembrane</keyword>
<feature type="transmembrane region" description="Helical" evidence="17">
    <location>
        <begin position="489"/>
        <end position="509"/>
    </location>
</feature>
<feature type="signal peptide" evidence="18">
    <location>
        <begin position="1"/>
        <end position="17"/>
    </location>
</feature>
<feature type="transmembrane region" description="Helical" evidence="17">
    <location>
        <begin position="408"/>
        <end position="430"/>
    </location>
</feature>
<keyword evidence="3" id="KW-1003">Cell membrane</keyword>
<dbReference type="EMBL" id="KK121340">
    <property type="protein sequence ID" value="KFM80259.1"/>
    <property type="molecule type" value="Genomic_DNA"/>
</dbReference>
<evidence type="ECO:0000313" key="20">
    <source>
        <dbReference type="EMBL" id="KFM80259.1"/>
    </source>
</evidence>
<dbReference type="SUPFAM" id="SSF57424">
    <property type="entry name" value="LDL receptor-like module"/>
    <property type="match status" value="1"/>
</dbReference>
<dbReference type="InterPro" id="IPR003591">
    <property type="entry name" value="Leu-rich_rpt_typical-subtyp"/>
</dbReference>
<proteinExistence type="inferred from homology"/>
<dbReference type="OMA" id="HEPRNSG"/>
<evidence type="ECO:0000256" key="6">
    <source>
        <dbReference type="ARBA" id="ARBA00022737"/>
    </source>
</evidence>
<keyword evidence="8 15" id="KW-0297">G-protein coupled receptor</keyword>
<comment type="similarity">
    <text evidence="2 15">Belongs to the G-protein coupled receptor 1 family.</text>
</comment>
<evidence type="ECO:0000256" key="17">
    <source>
        <dbReference type="SAM" id="Phobius"/>
    </source>
</evidence>
<dbReference type="GO" id="GO:0005886">
    <property type="term" value="C:plasma membrane"/>
    <property type="evidence" value="ECO:0007669"/>
    <property type="project" value="UniProtKB-SubCell"/>
</dbReference>
<dbReference type="InterPro" id="IPR000276">
    <property type="entry name" value="GPCR_Rhodpsn"/>
</dbReference>
<feature type="chain" id="PRO_5001830824" description="G-protein coupled receptors family 1 profile domain-containing protein" evidence="18">
    <location>
        <begin position="18"/>
        <end position="777"/>
    </location>
</feature>
<dbReference type="PANTHER" id="PTHR24372:SF80">
    <property type="entry name" value="FI21465P1-RELATED"/>
    <property type="match status" value="1"/>
</dbReference>
<dbReference type="GO" id="GO:0007189">
    <property type="term" value="P:adenylate cyclase-activating G protein-coupled receptor signaling pathway"/>
    <property type="evidence" value="ECO:0007669"/>
    <property type="project" value="TreeGrafter"/>
</dbReference>
<evidence type="ECO:0000256" key="12">
    <source>
        <dbReference type="ARBA" id="ARBA00023180"/>
    </source>
</evidence>
<dbReference type="FunFam" id="3.80.10.10:FF:001164">
    <property type="entry name" value="GH01279p"/>
    <property type="match status" value="1"/>
</dbReference>
<dbReference type="InterPro" id="IPR023415">
    <property type="entry name" value="LDLR_class-A_CS"/>
</dbReference>
<dbReference type="SMART" id="SM00192">
    <property type="entry name" value="LDLa"/>
    <property type="match status" value="1"/>
</dbReference>
<dbReference type="CDD" id="cd15137">
    <property type="entry name" value="7tmA_Relaxin_R"/>
    <property type="match status" value="1"/>
</dbReference>
<evidence type="ECO:0000256" key="7">
    <source>
        <dbReference type="ARBA" id="ARBA00022989"/>
    </source>
</evidence>
<dbReference type="InterPro" id="IPR017452">
    <property type="entry name" value="GPCR_Rhodpsn_7TM"/>
</dbReference>
<dbReference type="SMART" id="SM00365">
    <property type="entry name" value="LRR_SD22"/>
    <property type="match status" value="3"/>
</dbReference>
<dbReference type="GO" id="GO:0008528">
    <property type="term" value="F:G protein-coupled peptide receptor activity"/>
    <property type="evidence" value="ECO:0007669"/>
    <property type="project" value="TreeGrafter"/>
</dbReference>
<gene>
    <name evidence="20" type="ORF">X975_18325</name>
</gene>
<feature type="disulfide bond" evidence="14">
    <location>
        <begin position="54"/>
        <end position="69"/>
    </location>
</feature>
<dbReference type="CDD" id="cd00112">
    <property type="entry name" value="LDLa"/>
    <property type="match status" value="1"/>
</dbReference>
<feature type="transmembrane region" description="Helical" evidence="17">
    <location>
        <begin position="451"/>
        <end position="469"/>
    </location>
</feature>
<evidence type="ECO:0000256" key="5">
    <source>
        <dbReference type="ARBA" id="ARBA00022692"/>
    </source>
</evidence>
<feature type="transmembrane region" description="Helical" evidence="17">
    <location>
        <begin position="630"/>
        <end position="655"/>
    </location>
</feature>
<evidence type="ECO:0000313" key="21">
    <source>
        <dbReference type="Proteomes" id="UP000054359"/>
    </source>
</evidence>
<dbReference type="InterPro" id="IPR008112">
    <property type="entry name" value="Relaxin_rcpt"/>
</dbReference>
<reference evidence="20 21" key="1">
    <citation type="submission" date="2013-11" db="EMBL/GenBank/DDBJ databases">
        <title>Genome sequencing of Stegodyphus mimosarum.</title>
        <authorList>
            <person name="Bechsgaard J."/>
        </authorList>
    </citation>
    <scope>NUCLEOTIDE SEQUENCE [LARGE SCALE GENOMIC DNA]</scope>
</reference>
<evidence type="ECO:0000256" key="4">
    <source>
        <dbReference type="ARBA" id="ARBA00022614"/>
    </source>
</evidence>
<evidence type="ECO:0000256" key="15">
    <source>
        <dbReference type="RuleBase" id="RU000688"/>
    </source>
</evidence>
<dbReference type="Gene3D" id="1.20.1070.10">
    <property type="entry name" value="Rhodopsin 7-helix transmembrane proteins"/>
    <property type="match status" value="1"/>
</dbReference>
<dbReference type="Pfam" id="PF00001">
    <property type="entry name" value="7tm_1"/>
    <property type="match status" value="1"/>
</dbReference>
<dbReference type="SUPFAM" id="SSF52058">
    <property type="entry name" value="L domain-like"/>
    <property type="match status" value="1"/>
</dbReference>
<feature type="domain" description="G-protein coupled receptors family 1 profile" evidence="19">
    <location>
        <begin position="424"/>
        <end position="681"/>
    </location>
</feature>
<dbReference type="Proteomes" id="UP000054359">
    <property type="component" value="Unassembled WGS sequence"/>
</dbReference>
<accession>A0A087USC0</accession>
<evidence type="ECO:0000256" key="3">
    <source>
        <dbReference type="ARBA" id="ARBA00022475"/>
    </source>
</evidence>
<keyword evidence="12" id="KW-0325">Glycoprotein</keyword>
<comment type="subcellular location">
    <subcellularLocation>
        <location evidence="1">Cell membrane</location>
        <topology evidence="1">Multi-pass membrane protein</topology>
    </subcellularLocation>
</comment>
<dbReference type="AlphaFoldDB" id="A0A087USC0"/>
<keyword evidence="18" id="KW-0732">Signal</keyword>
<evidence type="ECO:0000256" key="10">
    <source>
        <dbReference type="ARBA" id="ARBA00023157"/>
    </source>
</evidence>
<dbReference type="PROSITE" id="PS50262">
    <property type="entry name" value="G_PROTEIN_RECEP_F1_2"/>
    <property type="match status" value="1"/>
</dbReference>
<dbReference type="Pfam" id="PF00057">
    <property type="entry name" value="Ldl_recept_a"/>
    <property type="match status" value="1"/>
</dbReference>
<keyword evidence="13 15" id="KW-0807">Transducer</keyword>
<dbReference type="PROSITE" id="PS51450">
    <property type="entry name" value="LRR"/>
    <property type="match status" value="2"/>
</dbReference>
<keyword evidence="6" id="KW-0677">Repeat</keyword>
<dbReference type="Pfam" id="PF13855">
    <property type="entry name" value="LRR_8"/>
    <property type="match status" value="2"/>
</dbReference>
<dbReference type="PRINTS" id="PR00237">
    <property type="entry name" value="GPCRRHODOPSN"/>
</dbReference>
<dbReference type="PRINTS" id="PR01739">
    <property type="entry name" value="RELAXINR"/>
</dbReference>
<dbReference type="GO" id="GO:0009755">
    <property type="term" value="P:hormone-mediated signaling pathway"/>
    <property type="evidence" value="ECO:0007669"/>
    <property type="project" value="TreeGrafter"/>
</dbReference>
<evidence type="ECO:0000256" key="11">
    <source>
        <dbReference type="ARBA" id="ARBA00023170"/>
    </source>
</evidence>
<evidence type="ECO:0000256" key="8">
    <source>
        <dbReference type="ARBA" id="ARBA00023040"/>
    </source>
</evidence>
<dbReference type="SMART" id="SM00369">
    <property type="entry name" value="LRR_TYP"/>
    <property type="match status" value="9"/>
</dbReference>
<organism evidence="20 21">
    <name type="scientific">Stegodyphus mimosarum</name>
    <name type="common">African social velvet spider</name>
    <dbReference type="NCBI Taxonomy" id="407821"/>
    <lineage>
        <taxon>Eukaryota</taxon>
        <taxon>Metazoa</taxon>
        <taxon>Ecdysozoa</taxon>
        <taxon>Arthropoda</taxon>
        <taxon>Chelicerata</taxon>
        <taxon>Arachnida</taxon>
        <taxon>Araneae</taxon>
        <taxon>Araneomorphae</taxon>
        <taxon>Entelegynae</taxon>
        <taxon>Eresoidea</taxon>
        <taxon>Eresidae</taxon>
        <taxon>Stegodyphus</taxon>
    </lineage>
</organism>
<feature type="region of interest" description="Disordered" evidence="16">
    <location>
        <begin position="748"/>
        <end position="777"/>
    </location>
</feature>
<protein>
    <recommendedName>
        <fullName evidence="19">G-protein coupled receptors family 1 profile domain-containing protein</fullName>
    </recommendedName>
</protein>
<evidence type="ECO:0000256" key="14">
    <source>
        <dbReference type="PROSITE-ProRule" id="PRU00124"/>
    </source>
</evidence>
<feature type="non-terminal residue" evidence="20">
    <location>
        <position position="777"/>
    </location>
</feature>
<evidence type="ECO:0000256" key="16">
    <source>
        <dbReference type="SAM" id="MobiDB-lite"/>
    </source>
</evidence>
<dbReference type="PROSITE" id="PS01209">
    <property type="entry name" value="LDLRA_1"/>
    <property type="match status" value="1"/>
</dbReference>
<comment type="caution">
    <text evidence="14">Lacks conserved residue(s) required for the propagation of feature annotation.</text>
</comment>
<dbReference type="InterPro" id="IPR001611">
    <property type="entry name" value="Leu-rich_rpt"/>
</dbReference>
<dbReference type="InterPro" id="IPR002172">
    <property type="entry name" value="LDrepeatLR_classA_rpt"/>
</dbReference>